<organism evidence="1">
    <name type="scientific">Rhizophora mucronata</name>
    <name type="common">Asiatic mangrove</name>
    <dbReference type="NCBI Taxonomy" id="61149"/>
    <lineage>
        <taxon>Eukaryota</taxon>
        <taxon>Viridiplantae</taxon>
        <taxon>Streptophyta</taxon>
        <taxon>Embryophyta</taxon>
        <taxon>Tracheophyta</taxon>
        <taxon>Spermatophyta</taxon>
        <taxon>Magnoliopsida</taxon>
        <taxon>eudicotyledons</taxon>
        <taxon>Gunneridae</taxon>
        <taxon>Pentapetalae</taxon>
        <taxon>rosids</taxon>
        <taxon>fabids</taxon>
        <taxon>Malpighiales</taxon>
        <taxon>Rhizophoraceae</taxon>
        <taxon>Rhizophora</taxon>
    </lineage>
</organism>
<protein>
    <submittedName>
        <fullName evidence="1">Uncharacterized protein</fullName>
    </submittedName>
</protein>
<dbReference type="AlphaFoldDB" id="A0A2P2QIJ1"/>
<proteinExistence type="predicted"/>
<accession>A0A2P2QIJ1</accession>
<evidence type="ECO:0000313" key="1">
    <source>
        <dbReference type="EMBL" id="MBX66809.1"/>
    </source>
</evidence>
<reference evidence="1" key="1">
    <citation type="submission" date="2018-02" db="EMBL/GenBank/DDBJ databases">
        <title>Rhizophora mucronata_Transcriptome.</title>
        <authorList>
            <person name="Meera S.P."/>
            <person name="Sreeshan A."/>
            <person name="Augustine A."/>
        </authorList>
    </citation>
    <scope>NUCLEOTIDE SEQUENCE</scope>
    <source>
        <tissue evidence="1">Leaf</tissue>
    </source>
</reference>
<name>A0A2P2QIJ1_RHIMU</name>
<dbReference type="EMBL" id="GGEC01086325">
    <property type="protein sequence ID" value="MBX66809.1"/>
    <property type="molecule type" value="Transcribed_RNA"/>
</dbReference>
<sequence length="32" mass="3933">MFMGHTVHFICWNQCKQHLLCILVYMNQSLRH</sequence>